<evidence type="ECO:0000313" key="1">
    <source>
        <dbReference type="EMBL" id="HIU39556.1"/>
    </source>
</evidence>
<reference evidence="1" key="1">
    <citation type="submission" date="2020-10" db="EMBL/GenBank/DDBJ databases">
        <authorList>
            <person name="Gilroy R."/>
        </authorList>
    </citation>
    <scope>NUCLEOTIDE SEQUENCE</scope>
    <source>
        <strain evidence="1">17073</strain>
    </source>
</reference>
<reference evidence="1" key="2">
    <citation type="journal article" date="2021" name="PeerJ">
        <title>Extensive microbial diversity within the chicken gut microbiome revealed by metagenomics and culture.</title>
        <authorList>
            <person name="Gilroy R."/>
            <person name="Ravi A."/>
            <person name="Getino M."/>
            <person name="Pursley I."/>
            <person name="Horton D.L."/>
            <person name="Alikhan N.F."/>
            <person name="Baker D."/>
            <person name="Gharbi K."/>
            <person name="Hall N."/>
            <person name="Watson M."/>
            <person name="Adriaenssens E.M."/>
            <person name="Foster-Nyarko E."/>
            <person name="Jarju S."/>
            <person name="Secka A."/>
            <person name="Antonio M."/>
            <person name="Oren A."/>
            <person name="Chaudhuri R.R."/>
            <person name="La Ragione R."/>
            <person name="Hildebrand F."/>
            <person name="Pallen M.J."/>
        </authorList>
    </citation>
    <scope>NUCLEOTIDE SEQUENCE</scope>
    <source>
        <strain evidence="1">17073</strain>
    </source>
</reference>
<dbReference type="Proteomes" id="UP000824076">
    <property type="component" value="Unassembled WGS sequence"/>
</dbReference>
<sequence length="224" mass="26159">MDADNAIKRRERTLKKLEQLGIDYCDDLPLIGGYKLRKSEKRICKRFIASLFFAFQASDYLQDPDIFATEGRERTEKAVETFKLKKYLFADETKMLNGECNERIATDASWGIECCYALAWALGFVSTEEMEMANDLAEPQELLEIVTPFHAFKDFKASCKIRHKSEVMDMLDLYYNYHWACDDHRTRPATKCGELNEGVVMERRKALEWLVAKDKDWDDIFLDT</sequence>
<organism evidence="1 2">
    <name type="scientific">Candidatus Limisoma intestinavium</name>
    <dbReference type="NCBI Taxonomy" id="2840856"/>
    <lineage>
        <taxon>Bacteria</taxon>
        <taxon>Pseudomonadati</taxon>
        <taxon>Bacteroidota</taxon>
        <taxon>Bacteroidia</taxon>
        <taxon>Bacteroidales</taxon>
        <taxon>Candidatus Limisoma</taxon>
    </lineage>
</organism>
<dbReference type="InterPro" id="IPR025368">
    <property type="entry name" value="DUF4272"/>
</dbReference>
<accession>A0A9D1IMY1</accession>
<proteinExistence type="predicted"/>
<gene>
    <name evidence="1" type="ORF">IAD18_07830</name>
</gene>
<evidence type="ECO:0000313" key="2">
    <source>
        <dbReference type="Proteomes" id="UP000824076"/>
    </source>
</evidence>
<dbReference type="AlphaFoldDB" id="A0A9D1IMY1"/>
<dbReference type="EMBL" id="DVMS01000220">
    <property type="protein sequence ID" value="HIU39556.1"/>
    <property type="molecule type" value="Genomic_DNA"/>
</dbReference>
<comment type="caution">
    <text evidence="1">The sequence shown here is derived from an EMBL/GenBank/DDBJ whole genome shotgun (WGS) entry which is preliminary data.</text>
</comment>
<protein>
    <submittedName>
        <fullName evidence="1">DUF4272 domain-containing protein</fullName>
    </submittedName>
</protein>
<name>A0A9D1IMY1_9BACT</name>
<dbReference type="Pfam" id="PF14094">
    <property type="entry name" value="DUF4272"/>
    <property type="match status" value="1"/>
</dbReference>